<proteinExistence type="predicted"/>
<gene>
    <name evidence="1" type="ORF">E0W69_012105</name>
</gene>
<sequence>MQTYIAQYRENNIDVDSIGHDNPIYKVINKGEAQEKINMNSDLKEANDVWIKILTHDPYIQMTYMLALKMIK</sequence>
<dbReference type="EMBL" id="CP044016">
    <property type="protein sequence ID" value="QES89374.1"/>
    <property type="molecule type" value="Genomic_DNA"/>
</dbReference>
<reference evidence="1 2" key="1">
    <citation type="submission" date="2019-09" db="EMBL/GenBank/DDBJ databases">
        <title>Complete genome sequence of Arachidicoccus sp. B3-10 isolated from apple orchard soil.</title>
        <authorList>
            <person name="Kim H.S."/>
            <person name="Han K.-I."/>
            <person name="Suh M.K."/>
            <person name="Lee K.C."/>
            <person name="Eom M.K."/>
            <person name="Kim J.-S."/>
            <person name="Kang S.W."/>
            <person name="Sin Y."/>
            <person name="Lee J.-S."/>
        </authorList>
    </citation>
    <scope>NUCLEOTIDE SEQUENCE [LARGE SCALE GENOMIC DNA]</scope>
    <source>
        <strain evidence="1 2">B3-10</strain>
    </source>
</reference>
<protein>
    <submittedName>
        <fullName evidence="1">Uncharacterized protein</fullName>
    </submittedName>
</protein>
<dbReference type="Proteomes" id="UP000292424">
    <property type="component" value="Chromosome"/>
</dbReference>
<organism evidence="1 2">
    <name type="scientific">Rhizosphaericola mali</name>
    <dbReference type="NCBI Taxonomy" id="2545455"/>
    <lineage>
        <taxon>Bacteria</taxon>
        <taxon>Pseudomonadati</taxon>
        <taxon>Bacteroidota</taxon>
        <taxon>Chitinophagia</taxon>
        <taxon>Chitinophagales</taxon>
        <taxon>Chitinophagaceae</taxon>
        <taxon>Rhizosphaericola</taxon>
    </lineage>
</organism>
<evidence type="ECO:0000313" key="1">
    <source>
        <dbReference type="EMBL" id="QES89374.1"/>
    </source>
</evidence>
<accession>A0A5P2G0P0</accession>
<dbReference type="KEGG" id="arac:E0W69_012105"/>
<keyword evidence="2" id="KW-1185">Reference proteome</keyword>
<name>A0A5P2G0P0_9BACT</name>
<dbReference type="AlphaFoldDB" id="A0A5P2G0P0"/>
<evidence type="ECO:0000313" key="2">
    <source>
        <dbReference type="Proteomes" id="UP000292424"/>
    </source>
</evidence>
<dbReference type="RefSeq" id="WP_131330319.1">
    <property type="nucleotide sequence ID" value="NZ_CP044016.1"/>
</dbReference>